<dbReference type="Gene3D" id="3.40.50.300">
    <property type="entry name" value="P-loop containing nucleotide triphosphate hydrolases"/>
    <property type="match status" value="1"/>
</dbReference>
<dbReference type="InterPro" id="IPR027417">
    <property type="entry name" value="P-loop_NTPase"/>
</dbReference>
<dbReference type="PANTHER" id="PTHR22674">
    <property type="entry name" value="NTPASE, KAP FAMILY P-LOOP DOMAIN-CONTAINING 1"/>
    <property type="match status" value="1"/>
</dbReference>
<dbReference type="Proteomes" id="UP001438953">
    <property type="component" value="Unassembled WGS sequence"/>
</dbReference>
<gene>
    <name evidence="2" type="ORF">VSX56_10505</name>
</gene>
<organism evidence="2 3">
    <name type="scientific">Thioclava kandeliae</name>
    <dbReference type="NCBI Taxonomy" id="3070818"/>
    <lineage>
        <taxon>Bacteria</taxon>
        <taxon>Pseudomonadati</taxon>
        <taxon>Pseudomonadota</taxon>
        <taxon>Alphaproteobacteria</taxon>
        <taxon>Rhodobacterales</taxon>
        <taxon>Paracoccaceae</taxon>
        <taxon>Thioclava</taxon>
    </lineage>
</organism>
<reference evidence="2 3" key="1">
    <citation type="submission" date="2024-01" db="EMBL/GenBank/DDBJ databases">
        <authorList>
            <person name="Deng Y."/>
            <person name="Su J."/>
        </authorList>
    </citation>
    <scope>NUCLEOTIDE SEQUENCE [LARGE SCALE GENOMIC DNA]</scope>
    <source>
        <strain evidence="2 3">CPCC 100088</strain>
    </source>
</reference>
<dbReference type="SUPFAM" id="SSF52540">
    <property type="entry name" value="P-loop containing nucleoside triphosphate hydrolases"/>
    <property type="match status" value="1"/>
</dbReference>
<evidence type="ECO:0000313" key="3">
    <source>
        <dbReference type="Proteomes" id="UP001438953"/>
    </source>
</evidence>
<accession>A0ABV1SH32</accession>
<evidence type="ECO:0000313" key="2">
    <source>
        <dbReference type="EMBL" id="MER5172209.1"/>
    </source>
</evidence>
<comment type="caution">
    <text evidence="2">The sequence shown here is derived from an EMBL/GenBank/DDBJ whole genome shotgun (WGS) entry which is preliminary data.</text>
</comment>
<dbReference type="InterPro" id="IPR011646">
    <property type="entry name" value="KAP_P-loop"/>
</dbReference>
<dbReference type="Pfam" id="PF07693">
    <property type="entry name" value="KAP_NTPase"/>
    <property type="match status" value="1"/>
</dbReference>
<proteinExistence type="predicted"/>
<name>A0ABV1SH32_9RHOB</name>
<evidence type="ECO:0000259" key="1">
    <source>
        <dbReference type="Pfam" id="PF07693"/>
    </source>
</evidence>
<feature type="domain" description="KAP NTPase" evidence="1">
    <location>
        <begin position="30"/>
        <end position="331"/>
    </location>
</feature>
<keyword evidence="3" id="KW-1185">Reference proteome</keyword>
<reference evidence="2 3" key="2">
    <citation type="submission" date="2024-06" db="EMBL/GenBank/DDBJ databases">
        <title>Thioclava kandeliae sp. nov. from a rhizosphere soil sample of Kandelia candel in a mangrove.</title>
        <authorList>
            <person name="Mu T."/>
        </authorList>
    </citation>
    <scope>NUCLEOTIDE SEQUENCE [LARGE SCALE GENOMIC DNA]</scope>
    <source>
        <strain evidence="2 3">CPCC 100088</strain>
    </source>
</reference>
<dbReference type="InterPro" id="IPR052754">
    <property type="entry name" value="NTPase_KAP_P-loop"/>
</dbReference>
<sequence length="474" mass="53391">MAVFSHPDDDITLYETGFEEDLFGRRVVGERLSEVVRRFNDPLVIALDGRWGTGKSVFLKKWVGEHKKAPHDETITVYFDAFANDYLADPLVALTSALLERYAVQSSQLQPSKVEKLKAAGEKIFRYSKPLAKIALSVASAGVTTQIEGLTKVAVEAAEGEVSGAIDSIWTREENRKTAMSEFRQALEDCTKDREPSDPSAEDITKRRLVFVVDELDRCRPDFALEVLEVIKHFFSVSNVHFVLGVNLTALENSVKARYGEGIDATAYLQKFLSFKMSLPSKGEGQDFPTTLVYLMTIGQKMGLHRNILEELRTQLRIVSQNNHVSIRDVSKILSLSALLPIEAQENTRVDGYRKTAISLLISKVVAPEIYQKLVSVSLTQAELERYLGVTSQLIDRDPTKDNPLYNNELHSLFNMWLFLLSDGETPWQPQSEGEAGQFGNHPSRAQFDFRARQFKEIPATLDQTWLGVFEYTT</sequence>
<protein>
    <submittedName>
        <fullName evidence="2">P-loop NTPase fold protein</fullName>
    </submittedName>
</protein>
<dbReference type="RefSeq" id="WP_350936938.1">
    <property type="nucleotide sequence ID" value="NZ_JAYWLC010000007.1"/>
</dbReference>
<dbReference type="PANTHER" id="PTHR22674:SF6">
    <property type="entry name" value="NTPASE KAP FAMILY P-LOOP DOMAIN-CONTAINING PROTEIN 1"/>
    <property type="match status" value="1"/>
</dbReference>
<dbReference type="EMBL" id="JAYWLC010000007">
    <property type="protein sequence ID" value="MER5172209.1"/>
    <property type="molecule type" value="Genomic_DNA"/>
</dbReference>